<dbReference type="RefSeq" id="XP_006816530.1">
    <property type="nucleotide sequence ID" value="XM_006816467.1"/>
</dbReference>
<gene>
    <name evidence="3" type="primary">LOC100375270</name>
</gene>
<protein>
    <submittedName>
        <fullName evidence="3">Muscle M-line assembly protein unc-89-like</fullName>
    </submittedName>
</protein>
<feature type="region of interest" description="Disordered" evidence="1">
    <location>
        <begin position="1"/>
        <end position="342"/>
    </location>
</feature>
<feature type="compositionally biased region" description="Polar residues" evidence="1">
    <location>
        <begin position="38"/>
        <end position="51"/>
    </location>
</feature>
<feature type="compositionally biased region" description="Polar residues" evidence="1">
    <location>
        <begin position="278"/>
        <end position="290"/>
    </location>
</feature>
<dbReference type="Proteomes" id="UP000694865">
    <property type="component" value="Unplaced"/>
</dbReference>
<feature type="compositionally biased region" description="Low complexity" evidence="1">
    <location>
        <begin position="214"/>
        <end position="226"/>
    </location>
</feature>
<feature type="compositionally biased region" description="Polar residues" evidence="1">
    <location>
        <begin position="90"/>
        <end position="102"/>
    </location>
</feature>
<name>A0ABM0M939_SACKO</name>
<evidence type="ECO:0000313" key="2">
    <source>
        <dbReference type="Proteomes" id="UP000694865"/>
    </source>
</evidence>
<feature type="compositionally biased region" description="Polar residues" evidence="1">
    <location>
        <begin position="237"/>
        <end position="248"/>
    </location>
</feature>
<feature type="region of interest" description="Disordered" evidence="1">
    <location>
        <begin position="379"/>
        <end position="483"/>
    </location>
</feature>
<feature type="compositionally biased region" description="Basic and acidic residues" evidence="1">
    <location>
        <begin position="250"/>
        <end position="276"/>
    </location>
</feature>
<reference evidence="3" key="1">
    <citation type="submission" date="2025-08" db="UniProtKB">
        <authorList>
            <consortium name="RefSeq"/>
        </authorList>
    </citation>
    <scope>IDENTIFICATION</scope>
    <source>
        <tissue evidence="3">Testes</tissue>
    </source>
</reference>
<organism evidence="2 3">
    <name type="scientific">Saccoglossus kowalevskii</name>
    <name type="common">Acorn worm</name>
    <dbReference type="NCBI Taxonomy" id="10224"/>
    <lineage>
        <taxon>Eukaryota</taxon>
        <taxon>Metazoa</taxon>
        <taxon>Hemichordata</taxon>
        <taxon>Enteropneusta</taxon>
        <taxon>Harrimaniidae</taxon>
        <taxon>Saccoglossus</taxon>
    </lineage>
</organism>
<evidence type="ECO:0000256" key="1">
    <source>
        <dbReference type="SAM" id="MobiDB-lite"/>
    </source>
</evidence>
<evidence type="ECO:0000313" key="3">
    <source>
        <dbReference type="RefSeq" id="XP_006816530.1"/>
    </source>
</evidence>
<accession>A0ABM0M939</accession>
<dbReference type="GeneID" id="100375270"/>
<proteinExistence type="predicted"/>
<feature type="compositionally biased region" description="Polar residues" evidence="1">
    <location>
        <begin position="438"/>
        <end position="449"/>
    </location>
</feature>
<keyword evidence="2" id="KW-1185">Reference proteome</keyword>
<sequence>MTTTSTYQGMNLEKPTSRVINPPGGRSNIAFGWDDSSENQQPSNNKPTANMEQPEVAPVQSEGSAVQEKNPDSSDLADESAASGDVEPVNSVSQEPEPTKQVSEIPEQIKQVLENGQPDNHVSEFQEPASEVQEPASEVQEPASEVQEPASEVQEPASEVQEPASEVQEPASEVQEPVSENVDQCESPKENVNEAPASSVKEVSNKPIKKDPKSPTLKSPKSPTQKNQPPKSPRAKTPTSKSPQTLSAKSPRERVTTPKTPREKISTPRSPREKKPSTPRSTSASSQTPRSPRKDDSSNKKTGNQELFVPYVEMLAPGSGKKRFPKRNPNSHDNLFGEEHKCQEKIPIIQKGKASGNRRNVSGLFVDGESVNDDSTAVRRTHQTNGGADAGTFANVFGREDGPSEGVPRVAHGSRKGCGVLPTSDSAGINPITGLPYGQSQADSVQNDTPQRRRAQKQNPENLPPAGGARITQPPGGKSNVLF</sequence>